<gene>
    <name evidence="1" type="ORF">Ahy_A10g050265</name>
</gene>
<protein>
    <submittedName>
        <fullName evidence="1">Uncharacterized protein</fullName>
    </submittedName>
</protein>
<organism evidence="1 2">
    <name type="scientific">Arachis hypogaea</name>
    <name type="common">Peanut</name>
    <dbReference type="NCBI Taxonomy" id="3818"/>
    <lineage>
        <taxon>Eukaryota</taxon>
        <taxon>Viridiplantae</taxon>
        <taxon>Streptophyta</taxon>
        <taxon>Embryophyta</taxon>
        <taxon>Tracheophyta</taxon>
        <taxon>Spermatophyta</taxon>
        <taxon>Magnoliopsida</taxon>
        <taxon>eudicotyledons</taxon>
        <taxon>Gunneridae</taxon>
        <taxon>Pentapetalae</taxon>
        <taxon>rosids</taxon>
        <taxon>fabids</taxon>
        <taxon>Fabales</taxon>
        <taxon>Fabaceae</taxon>
        <taxon>Papilionoideae</taxon>
        <taxon>50 kb inversion clade</taxon>
        <taxon>dalbergioids sensu lato</taxon>
        <taxon>Dalbergieae</taxon>
        <taxon>Pterocarpus clade</taxon>
        <taxon>Arachis</taxon>
    </lineage>
</organism>
<dbReference type="EMBL" id="SDMP01000010">
    <property type="protein sequence ID" value="RYR35128.1"/>
    <property type="molecule type" value="Genomic_DNA"/>
</dbReference>
<keyword evidence="2" id="KW-1185">Reference proteome</keyword>
<name>A0A445B8W7_ARAHY</name>
<evidence type="ECO:0000313" key="1">
    <source>
        <dbReference type="EMBL" id="RYR35128.1"/>
    </source>
</evidence>
<accession>A0A445B8W7</accession>
<dbReference type="AlphaFoldDB" id="A0A445B8W7"/>
<comment type="caution">
    <text evidence="1">The sequence shown here is derived from an EMBL/GenBank/DDBJ whole genome shotgun (WGS) entry which is preliminary data.</text>
</comment>
<evidence type="ECO:0000313" key="2">
    <source>
        <dbReference type="Proteomes" id="UP000289738"/>
    </source>
</evidence>
<sequence length="100" mass="11382">MKEKGKMPQEIVRVISHGQNADDVLARLRTNQVESSEEESDLEADVDLAELKKGLPYVCSLLKKLLSNEKSNDSKLKSGKRYRFDISKSDQIFDVLLKDK</sequence>
<proteinExistence type="predicted"/>
<dbReference type="Proteomes" id="UP000289738">
    <property type="component" value="Chromosome A10"/>
</dbReference>
<reference evidence="1 2" key="1">
    <citation type="submission" date="2019-01" db="EMBL/GenBank/DDBJ databases">
        <title>Sequencing of cultivated peanut Arachis hypogaea provides insights into genome evolution and oil improvement.</title>
        <authorList>
            <person name="Chen X."/>
        </authorList>
    </citation>
    <scope>NUCLEOTIDE SEQUENCE [LARGE SCALE GENOMIC DNA]</scope>
    <source>
        <strain evidence="2">cv. Fuhuasheng</strain>
        <tissue evidence="1">Leaves</tissue>
    </source>
</reference>